<dbReference type="KEGG" id="ghi:107956251"/>
<evidence type="ECO:0000256" key="5">
    <source>
        <dbReference type="ARBA" id="ARBA00022692"/>
    </source>
</evidence>
<dbReference type="RefSeq" id="XP_016747455.1">
    <property type="nucleotide sequence ID" value="XM_016891966.1"/>
</dbReference>
<accession>A0A1U8P8J0</accession>
<dbReference type="GeneID" id="107956251"/>
<evidence type="ECO:0000256" key="4">
    <source>
        <dbReference type="ARBA" id="ARBA00022614"/>
    </source>
</evidence>
<dbReference type="FunFam" id="3.80.10.10:FF:000356">
    <property type="entry name" value="LRR receptor-like serine/threonine-protein kinase"/>
    <property type="match status" value="1"/>
</dbReference>
<keyword evidence="9" id="KW-0472">Membrane</keyword>
<protein>
    <submittedName>
        <fullName evidence="13">Receptor-like protein 48</fullName>
    </submittedName>
</protein>
<evidence type="ECO:0000256" key="8">
    <source>
        <dbReference type="ARBA" id="ARBA00022989"/>
    </source>
</evidence>
<reference evidence="12" key="1">
    <citation type="journal article" date="2020" name="Nat. Genet.">
        <title>Genomic diversifications of five Gossypium allopolyploid species and their impact on cotton improvement.</title>
        <authorList>
            <person name="Chen Z.J."/>
            <person name="Sreedasyam A."/>
            <person name="Ando A."/>
            <person name="Song Q."/>
            <person name="De Santiago L.M."/>
            <person name="Hulse-Kemp A.M."/>
            <person name="Ding M."/>
            <person name="Ye W."/>
            <person name="Kirkbride R.C."/>
            <person name="Jenkins J."/>
            <person name="Plott C."/>
            <person name="Lovell J."/>
            <person name="Lin Y.M."/>
            <person name="Vaughn R."/>
            <person name="Liu B."/>
            <person name="Simpson S."/>
            <person name="Scheffler B.E."/>
            <person name="Wen L."/>
            <person name="Saski C.A."/>
            <person name="Grover C.E."/>
            <person name="Hu G."/>
            <person name="Conover J.L."/>
            <person name="Carlson J.W."/>
            <person name="Shu S."/>
            <person name="Boston L.B."/>
            <person name="Williams M."/>
            <person name="Peterson D.G."/>
            <person name="McGee K."/>
            <person name="Jones D.C."/>
            <person name="Wendel J.F."/>
            <person name="Stelly D.M."/>
            <person name="Grimwood J."/>
            <person name="Schmutz J."/>
        </authorList>
    </citation>
    <scope>NUCLEOTIDE SEQUENCE [LARGE SCALE GENOMIC DNA]</scope>
    <source>
        <strain evidence="12">cv. TM-1</strain>
    </source>
</reference>
<proteinExistence type="inferred from homology"/>
<keyword evidence="12" id="KW-1185">Reference proteome</keyword>
<dbReference type="Proteomes" id="UP000818029">
    <property type="component" value="Chromosome D07"/>
</dbReference>
<dbReference type="PRINTS" id="PR00019">
    <property type="entry name" value="LEURICHRPT"/>
</dbReference>
<dbReference type="AlphaFoldDB" id="A0A1U8P8J0"/>
<dbReference type="InterPro" id="IPR003591">
    <property type="entry name" value="Leu-rich_rpt_typical-subtyp"/>
</dbReference>
<keyword evidence="10" id="KW-0675">Receptor</keyword>
<evidence type="ECO:0000256" key="2">
    <source>
        <dbReference type="ARBA" id="ARBA00009592"/>
    </source>
</evidence>
<evidence type="ECO:0000256" key="6">
    <source>
        <dbReference type="ARBA" id="ARBA00022729"/>
    </source>
</evidence>
<dbReference type="PANTHER" id="PTHR48061:SF12">
    <property type="entry name" value="DISEASE RESISTANCE LIKE PROTEIN"/>
    <property type="match status" value="1"/>
</dbReference>
<dbReference type="SUPFAM" id="SSF52058">
    <property type="entry name" value="L domain-like"/>
    <property type="match status" value="1"/>
</dbReference>
<keyword evidence="11" id="KW-0325">Glycoprotein</keyword>
<dbReference type="PANTHER" id="PTHR48061">
    <property type="entry name" value="LEUCINE-RICH REPEAT RECEPTOR PROTEIN KINASE EMS1-LIKE-RELATED"/>
    <property type="match status" value="1"/>
</dbReference>
<dbReference type="PaxDb" id="3635-A0A1U8P8J0"/>
<dbReference type="SMART" id="SM00369">
    <property type="entry name" value="LRR_TYP"/>
    <property type="match status" value="5"/>
</dbReference>
<dbReference type="GO" id="GO:0005886">
    <property type="term" value="C:plasma membrane"/>
    <property type="evidence" value="ECO:0007669"/>
    <property type="project" value="UniProtKB-SubCell"/>
</dbReference>
<keyword evidence="7" id="KW-0677">Repeat</keyword>
<evidence type="ECO:0000256" key="3">
    <source>
        <dbReference type="ARBA" id="ARBA00022475"/>
    </source>
</evidence>
<evidence type="ECO:0000256" key="9">
    <source>
        <dbReference type="ARBA" id="ARBA00023136"/>
    </source>
</evidence>
<dbReference type="Gene3D" id="3.80.10.10">
    <property type="entry name" value="Ribonuclease Inhibitor"/>
    <property type="match status" value="2"/>
</dbReference>
<evidence type="ECO:0000256" key="1">
    <source>
        <dbReference type="ARBA" id="ARBA00004251"/>
    </source>
</evidence>
<evidence type="ECO:0000256" key="7">
    <source>
        <dbReference type="ARBA" id="ARBA00022737"/>
    </source>
</evidence>
<dbReference type="STRING" id="3635.A0A1U8P8J0"/>
<keyword evidence="5" id="KW-0812">Transmembrane</keyword>
<keyword evidence="8" id="KW-1133">Transmembrane helix</keyword>
<evidence type="ECO:0000256" key="11">
    <source>
        <dbReference type="ARBA" id="ARBA00023180"/>
    </source>
</evidence>
<comment type="similarity">
    <text evidence="2">Belongs to the RLP family.</text>
</comment>
<dbReference type="InterPro" id="IPR046956">
    <property type="entry name" value="RLP23-like"/>
</dbReference>
<reference evidence="13" key="2">
    <citation type="submission" date="2025-08" db="UniProtKB">
        <authorList>
            <consortium name="RefSeq"/>
        </authorList>
    </citation>
    <scope>IDENTIFICATION</scope>
</reference>
<comment type="subcellular location">
    <subcellularLocation>
        <location evidence="1">Cell membrane</location>
        <topology evidence="1">Single-pass type I membrane protein</topology>
    </subcellularLocation>
</comment>
<dbReference type="InterPro" id="IPR001611">
    <property type="entry name" value="Leu-rich_rpt"/>
</dbReference>
<dbReference type="Pfam" id="PF00560">
    <property type="entry name" value="LRR_1"/>
    <property type="match status" value="7"/>
</dbReference>
<dbReference type="InterPro" id="IPR032675">
    <property type="entry name" value="LRR_dom_sf"/>
</dbReference>
<keyword evidence="3" id="KW-1003">Cell membrane</keyword>
<gene>
    <name evidence="13" type="primary">LOC107956251</name>
</gene>
<sequence length="419" mass="46574">MAAILQVFTPSLPSLNVSICFFPLKKGSASTKALIGILSNLKKLKALQLSSNQFSLLSTTVINVTVPKFTLLTLASCNLSKFPNFLSSQDKLEYLDLGGNKIHGFIPKWIWGLSAQTLQLLDLSENFLPASIYQYFVSNNLLKGEISSGICNLTSITVLDLSNNSFSGMLPPCLGKLSESLSVLNLQNNNFSGPIPRACEKGNTLKMIDLSQNQLNGRIPRSLDTFPSWLGRLQELKILILRHNGFHGAIGEPKSNEFTKLQILDLSFNKLTGCLPSRHFQIWKAMKVVAVGKLRRGIKIREDFLVAVDLSSNKFDGCIPKDIQILQALQFLNLSNNFLSGPIPSSLGNLSNLQALDLSWNKLFGEIPQELAKVQHRQTVRYVWKQLIGGQPRILWKSIVKQMLSRRLITTAVVIAKER</sequence>
<organism evidence="12 13">
    <name type="scientific">Gossypium hirsutum</name>
    <name type="common">Upland cotton</name>
    <name type="synonym">Gossypium mexicanum</name>
    <dbReference type="NCBI Taxonomy" id="3635"/>
    <lineage>
        <taxon>Eukaryota</taxon>
        <taxon>Viridiplantae</taxon>
        <taxon>Streptophyta</taxon>
        <taxon>Embryophyta</taxon>
        <taxon>Tracheophyta</taxon>
        <taxon>Spermatophyta</taxon>
        <taxon>Magnoliopsida</taxon>
        <taxon>eudicotyledons</taxon>
        <taxon>Gunneridae</taxon>
        <taxon>Pentapetalae</taxon>
        <taxon>rosids</taxon>
        <taxon>malvids</taxon>
        <taxon>Malvales</taxon>
        <taxon>Malvaceae</taxon>
        <taxon>Malvoideae</taxon>
        <taxon>Gossypium</taxon>
    </lineage>
</organism>
<keyword evidence="6" id="KW-0732">Signal</keyword>
<keyword evidence="4" id="KW-0433">Leucine-rich repeat</keyword>
<evidence type="ECO:0000313" key="13">
    <source>
        <dbReference type="RefSeq" id="XP_016747455.1"/>
    </source>
</evidence>
<name>A0A1U8P8J0_GOSHI</name>
<evidence type="ECO:0000313" key="12">
    <source>
        <dbReference type="Proteomes" id="UP000818029"/>
    </source>
</evidence>
<evidence type="ECO:0000256" key="10">
    <source>
        <dbReference type="ARBA" id="ARBA00023170"/>
    </source>
</evidence>